<evidence type="ECO:0000256" key="4">
    <source>
        <dbReference type="SAM" id="MobiDB-lite"/>
    </source>
</evidence>
<dbReference type="Gene3D" id="3.40.50.720">
    <property type="entry name" value="NAD(P)-binding Rossmann-like Domain"/>
    <property type="match status" value="1"/>
</dbReference>
<keyword evidence="5" id="KW-0812">Transmembrane</keyword>
<dbReference type="InterPro" id="IPR008927">
    <property type="entry name" value="6-PGluconate_DH-like_C_sf"/>
</dbReference>
<keyword evidence="5" id="KW-0472">Membrane</keyword>
<evidence type="ECO:0000256" key="3">
    <source>
        <dbReference type="ARBA" id="ARBA00023002"/>
    </source>
</evidence>
<feature type="transmembrane region" description="Helical" evidence="5">
    <location>
        <begin position="530"/>
        <end position="553"/>
    </location>
</feature>
<comment type="similarity">
    <text evidence="1">Belongs to the ketopantoate reductase family.</text>
</comment>
<keyword evidence="5" id="KW-1133">Transmembrane helix</keyword>
<reference evidence="8 9" key="1">
    <citation type="submission" date="2016-08" db="EMBL/GenBank/DDBJ databases">
        <authorList>
            <consortium name="Lentinula edodes genome sequencing consortium"/>
            <person name="Sakamoto Y."/>
            <person name="Nakade K."/>
            <person name="Sato S."/>
            <person name="Yoshida Y."/>
            <person name="Miyazaki K."/>
            <person name="Natsume S."/>
            <person name="Konno N."/>
        </authorList>
    </citation>
    <scope>NUCLEOTIDE SEQUENCE [LARGE SCALE GENOMIC DNA]</scope>
    <source>
        <strain evidence="8 9">NBRC 111202</strain>
    </source>
</reference>
<dbReference type="InterPro" id="IPR013752">
    <property type="entry name" value="KPA_reductase"/>
</dbReference>
<name>A0A1Q3DVC7_LENED</name>
<dbReference type="GO" id="GO:0005737">
    <property type="term" value="C:cytoplasm"/>
    <property type="evidence" value="ECO:0007669"/>
    <property type="project" value="TreeGrafter"/>
</dbReference>
<dbReference type="Gene3D" id="1.10.1040.10">
    <property type="entry name" value="N-(1-d-carboxylethyl)-l-norvaline Dehydrogenase, domain 2"/>
    <property type="match status" value="1"/>
</dbReference>
<dbReference type="InterPro" id="IPR050838">
    <property type="entry name" value="Ketopantoate_reductase"/>
</dbReference>
<dbReference type="SUPFAM" id="SSF48179">
    <property type="entry name" value="6-phosphogluconate dehydrogenase C-terminal domain-like"/>
    <property type="match status" value="1"/>
</dbReference>
<evidence type="ECO:0000256" key="2">
    <source>
        <dbReference type="ARBA" id="ARBA00022857"/>
    </source>
</evidence>
<dbReference type="InterPro" id="IPR013328">
    <property type="entry name" value="6PGD_dom2"/>
</dbReference>
<gene>
    <name evidence="8" type="ORF">LENED_000242</name>
</gene>
<accession>A0A1Q3DVC7</accession>
<evidence type="ECO:0000313" key="9">
    <source>
        <dbReference type="Proteomes" id="UP000188533"/>
    </source>
</evidence>
<dbReference type="AlphaFoldDB" id="A0A1Q3DVC7"/>
<dbReference type="Pfam" id="PF02558">
    <property type="entry name" value="ApbA"/>
    <property type="match status" value="1"/>
</dbReference>
<feature type="transmembrane region" description="Helical" evidence="5">
    <location>
        <begin position="666"/>
        <end position="684"/>
    </location>
</feature>
<feature type="domain" description="Ketopantoate reductase N-terminal" evidence="6">
    <location>
        <begin position="47"/>
        <end position="148"/>
    </location>
</feature>
<feature type="region of interest" description="Disordered" evidence="4">
    <location>
        <begin position="448"/>
        <end position="473"/>
    </location>
</feature>
<dbReference type="InterPro" id="IPR036291">
    <property type="entry name" value="NAD(P)-bd_dom_sf"/>
</dbReference>
<dbReference type="GO" id="GO:0008677">
    <property type="term" value="F:2-dehydropantoate 2-reductase activity"/>
    <property type="evidence" value="ECO:0007669"/>
    <property type="project" value="TreeGrafter"/>
</dbReference>
<dbReference type="PANTHER" id="PTHR43765:SF2">
    <property type="entry name" value="2-DEHYDROPANTOATE 2-REDUCTASE"/>
    <property type="match status" value="1"/>
</dbReference>
<reference evidence="8 9" key="2">
    <citation type="submission" date="2017-02" db="EMBL/GenBank/DDBJ databases">
        <title>A genome survey and senescence transcriptome analysis in Lentinula edodes.</title>
        <authorList>
            <person name="Sakamoto Y."/>
            <person name="Nakade K."/>
            <person name="Sato S."/>
            <person name="Yoshida Y."/>
            <person name="Miyazaki K."/>
            <person name="Natsume S."/>
            <person name="Konno N."/>
        </authorList>
    </citation>
    <scope>NUCLEOTIDE SEQUENCE [LARGE SCALE GENOMIC DNA]</scope>
    <source>
        <strain evidence="8 9">NBRC 111202</strain>
    </source>
</reference>
<feature type="domain" description="Ketopantoate reductase C-terminal" evidence="7">
    <location>
        <begin position="214"/>
        <end position="293"/>
    </location>
</feature>
<sequence>MLLDSVLLGPSLARQALWHNSIALEENGLPFVLKNFTHGTADVDVVSATAKLPNVTSDSRYIESLFVTLKAHQTLPALRRIAGRLSPNSTIVLLQNGMGIYERLLQEVFVNPKQRPHFILASNTHGVYSRGLLDVVHTGRGEIRFGIVPDFEGRNFETSLHDLSKPLEERRGDLTDITQSEKLDPMFGRYRSLRNTVAALQLMQALNPTWLTMEEMQIAMRRKLAVNALIRKRECLRVAKATKNNISSMLADIRSGASSGTEIDYINGRLIELGHAYNVPVPVNTALARLVRMRSKLSSQWHILENIVQIPLRERCHRFLPKSSPPHCFSCFTESAQILSAFDGGPKLSHLDVPSACRISDSDISGIGVRSSFYLQSFLLVILVDRSTDASTSLWTFTAASFGLTIAAVMQYAKQQLSLLEALQVSNLVWLANLGIFVALASYSRHKRNTRRKRGRKKARRANSGSRRPERGHEWDYGVKTASMVQTILSMALTLYMWAAPENFAPSQCLDTLTYVLFVWRLPVRHSGRIVGLTFSSILTCVYIAITLHEYWISYRKRKLKSKKKDSPSPPPLSERTIPLPLTSPSRSSDFKSSPQTSSLSPSQAIPQIPTPTKSNRPNRKLWSNIDPMFVGILIFETIVFLYLIVSNEILLRDNRADTGEFGFGQILALVVVLPVLLSVIGAFGENGFRGKFDCINTLYYHRKEVGKKKLLRYVISTSSGQRTFTEELKRYVCREQVCHDLRASSTYHCMYIQTPVLDRY</sequence>
<evidence type="ECO:0000256" key="1">
    <source>
        <dbReference type="ARBA" id="ARBA00007870"/>
    </source>
</evidence>
<evidence type="ECO:0000256" key="5">
    <source>
        <dbReference type="SAM" id="Phobius"/>
    </source>
</evidence>
<feature type="compositionally biased region" description="Low complexity" evidence="4">
    <location>
        <begin position="584"/>
        <end position="604"/>
    </location>
</feature>
<comment type="caution">
    <text evidence="8">The sequence shown here is derived from an EMBL/GenBank/DDBJ whole genome shotgun (WGS) entry which is preliminary data.</text>
</comment>
<feature type="transmembrane region" description="Helical" evidence="5">
    <location>
        <begin position="425"/>
        <end position="444"/>
    </location>
</feature>
<dbReference type="Pfam" id="PF08546">
    <property type="entry name" value="ApbA_C"/>
    <property type="match status" value="1"/>
</dbReference>
<feature type="transmembrane region" description="Helical" evidence="5">
    <location>
        <begin position="626"/>
        <end position="646"/>
    </location>
</feature>
<dbReference type="STRING" id="5353.A0A1Q3DVC7"/>
<organism evidence="8 9">
    <name type="scientific">Lentinula edodes</name>
    <name type="common">Shiitake mushroom</name>
    <name type="synonym">Lentinus edodes</name>
    <dbReference type="NCBI Taxonomy" id="5353"/>
    <lineage>
        <taxon>Eukaryota</taxon>
        <taxon>Fungi</taxon>
        <taxon>Dikarya</taxon>
        <taxon>Basidiomycota</taxon>
        <taxon>Agaricomycotina</taxon>
        <taxon>Agaricomycetes</taxon>
        <taxon>Agaricomycetidae</taxon>
        <taxon>Agaricales</taxon>
        <taxon>Marasmiineae</taxon>
        <taxon>Omphalotaceae</taxon>
        <taxon>Lentinula</taxon>
    </lineage>
</organism>
<evidence type="ECO:0000313" key="8">
    <source>
        <dbReference type="EMBL" id="GAV98833.1"/>
    </source>
</evidence>
<feature type="transmembrane region" description="Helical" evidence="5">
    <location>
        <begin position="477"/>
        <end position="498"/>
    </location>
</feature>
<evidence type="ECO:0000259" key="7">
    <source>
        <dbReference type="Pfam" id="PF08546"/>
    </source>
</evidence>
<dbReference type="SUPFAM" id="SSF51735">
    <property type="entry name" value="NAD(P)-binding Rossmann-fold domains"/>
    <property type="match status" value="1"/>
</dbReference>
<dbReference type="PANTHER" id="PTHR43765">
    <property type="entry name" value="2-DEHYDROPANTOATE 2-REDUCTASE-RELATED"/>
    <property type="match status" value="1"/>
</dbReference>
<dbReference type="InterPro" id="IPR013332">
    <property type="entry name" value="KPR_N"/>
</dbReference>
<keyword evidence="2" id="KW-0521">NADP</keyword>
<evidence type="ECO:0000259" key="6">
    <source>
        <dbReference type="Pfam" id="PF02558"/>
    </source>
</evidence>
<feature type="region of interest" description="Disordered" evidence="4">
    <location>
        <begin position="562"/>
        <end position="618"/>
    </location>
</feature>
<dbReference type="GO" id="GO:0050661">
    <property type="term" value="F:NADP binding"/>
    <property type="evidence" value="ECO:0007669"/>
    <property type="project" value="TreeGrafter"/>
</dbReference>
<protein>
    <submittedName>
        <fullName evidence="8">Ketopantoate reductase-like protein</fullName>
    </submittedName>
</protein>
<proteinExistence type="inferred from homology"/>
<dbReference type="EMBL" id="BDGU01000005">
    <property type="protein sequence ID" value="GAV98833.1"/>
    <property type="molecule type" value="Genomic_DNA"/>
</dbReference>
<keyword evidence="9" id="KW-1185">Reference proteome</keyword>
<dbReference type="Proteomes" id="UP000188533">
    <property type="component" value="Unassembled WGS sequence"/>
</dbReference>
<keyword evidence="3" id="KW-0560">Oxidoreductase</keyword>
<feature type="compositionally biased region" description="Basic residues" evidence="4">
    <location>
        <begin position="448"/>
        <end position="461"/>
    </location>
</feature>